<dbReference type="Proteomes" id="UP001172778">
    <property type="component" value="Unassembled WGS sequence"/>
</dbReference>
<accession>A0ABT7DYE1</accession>
<evidence type="ECO:0000313" key="1">
    <source>
        <dbReference type="EMBL" id="MDK2125024.1"/>
    </source>
</evidence>
<name>A0ABT7DYE1_9NEIS</name>
<comment type="caution">
    <text evidence="1">The sequence shown here is derived from an EMBL/GenBank/DDBJ whole genome shotgun (WGS) entry which is preliminary data.</text>
</comment>
<dbReference type="EMBL" id="JARRAF010000014">
    <property type="protein sequence ID" value="MDK2125024.1"/>
    <property type="molecule type" value="Genomic_DNA"/>
</dbReference>
<organism evidence="1 2">
    <name type="scientific">Parachitinimonas caeni</name>
    <dbReference type="NCBI Taxonomy" id="3031301"/>
    <lineage>
        <taxon>Bacteria</taxon>
        <taxon>Pseudomonadati</taxon>
        <taxon>Pseudomonadota</taxon>
        <taxon>Betaproteobacteria</taxon>
        <taxon>Neisseriales</taxon>
        <taxon>Chitinibacteraceae</taxon>
        <taxon>Parachitinimonas</taxon>
    </lineage>
</organism>
<sequence length="219" mass="24757">MDNALSILCAKLIAHRYLPRADPLARRALIDEEFRRALEHRLAEVGLMLLENPYAEHIAVGLQQDMEAFVFGDSEAWLSNNMGLPRDAIALLIILWALIILPKRERQISRAEKDNEGQGDMFGAEKPLLQGEEVSVGVPEDAIYADYRDRLGGKTRMNANLGQLARLGFIERRNKMVMEGPMLDLMLDYSILAPRIIEGTLGEVLKRRASETTHETNKY</sequence>
<gene>
    <name evidence="1" type="ORF">PZA18_13295</name>
</gene>
<keyword evidence="2" id="KW-1185">Reference proteome</keyword>
<evidence type="ECO:0000313" key="2">
    <source>
        <dbReference type="Proteomes" id="UP001172778"/>
    </source>
</evidence>
<protein>
    <recommendedName>
        <fullName evidence="3">DUF4194 domain-containing protein</fullName>
    </recommendedName>
</protein>
<proteinExistence type="predicted"/>
<reference evidence="1" key="1">
    <citation type="submission" date="2023-03" db="EMBL/GenBank/DDBJ databases">
        <title>Chitinimonas shenzhenensis gen. nov., sp. nov., a novel member of family Burkholderiaceae isolated from activated sludge collected in Shen Zhen, China.</title>
        <authorList>
            <person name="Wang X."/>
        </authorList>
    </citation>
    <scope>NUCLEOTIDE SEQUENCE</scope>
    <source>
        <strain evidence="1">DQS-5</strain>
    </source>
</reference>
<evidence type="ECO:0008006" key="3">
    <source>
        <dbReference type="Google" id="ProtNLM"/>
    </source>
</evidence>
<dbReference type="RefSeq" id="WP_284101336.1">
    <property type="nucleotide sequence ID" value="NZ_JARRAF010000014.1"/>
</dbReference>